<feature type="domain" description="RING-type" evidence="8">
    <location>
        <begin position="7"/>
        <end position="45"/>
    </location>
</feature>
<feature type="domain" description="CCHC-type" evidence="9">
    <location>
        <begin position="206"/>
        <end position="220"/>
    </location>
</feature>
<evidence type="ECO:0000313" key="11">
    <source>
        <dbReference type="Proteomes" id="UP001163046"/>
    </source>
</evidence>
<dbReference type="GO" id="GO:0006511">
    <property type="term" value="P:ubiquitin-dependent protein catabolic process"/>
    <property type="evidence" value="ECO:0007669"/>
    <property type="project" value="TreeGrafter"/>
</dbReference>
<dbReference type="SUPFAM" id="SSF57756">
    <property type="entry name" value="Retrovirus zinc finger-like domains"/>
    <property type="match status" value="1"/>
</dbReference>
<dbReference type="EMBL" id="MU827303">
    <property type="protein sequence ID" value="KAJ7365260.1"/>
    <property type="molecule type" value="Genomic_DNA"/>
</dbReference>
<dbReference type="Pfam" id="PF13920">
    <property type="entry name" value="zf-C3HC4_3"/>
    <property type="match status" value="1"/>
</dbReference>
<keyword evidence="1 10" id="KW-0808">Transferase</keyword>
<proteinExistence type="predicted"/>
<evidence type="ECO:0000256" key="3">
    <source>
        <dbReference type="ARBA" id="ARBA00022771"/>
    </source>
</evidence>
<dbReference type="GO" id="GO:0042393">
    <property type="term" value="F:histone binding"/>
    <property type="evidence" value="ECO:0007669"/>
    <property type="project" value="TreeGrafter"/>
</dbReference>
<evidence type="ECO:0000313" key="10">
    <source>
        <dbReference type="EMBL" id="KAJ7365260.1"/>
    </source>
</evidence>
<reference evidence="10" key="1">
    <citation type="submission" date="2023-01" db="EMBL/GenBank/DDBJ databases">
        <title>Genome assembly of the deep-sea coral Lophelia pertusa.</title>
        <authorList>
            <person name="Herrera S."/>
            <person name="Cordes E."/>
        </authorList>
    </citation>
    <scope>NUCLEOTIDE SEQUENCE</scope>
    <source>
        <strain evidence="10">USNM1676648</strain>
        <tissue evidence="10">Polyp</tissue>
    </source>
</reference>
<dbReference type="GO" id="GO:0006302">
    <property type="term" value="P:double-strand break repair"/>
    <property type="evidence" value="ECO:0007669"/>
    <property type="project" value="TreeGrafter"/>
</dbReference>
<dbReference type="InterPro" id="IPR001841">
    <property type="entry name" value="Znf_RING"/>
</dbReference>
<dbReference type="SMART" id="SM00184">
    <property type="entry name" value="RING"/>
    <property type="match status" value="1"/>
</dbReference>
<keyword evidence="11" id="KW-1185">Reference proteome</keyword>
<dbReference type="PROSITE" id="PS50158">
    <property type="entry name" value="ZF_CCHC"/>
    <property type="match status" value="1"/>
</dbReference>
<gene>
    <name evidence="10" type="primary">RNF8_2</name>
    <name evidence="10" type="ORF">OS493_005357</name>
</gene>
<dbReference type="PANTHER" id="PTHR15067:SF4">
    <property type="entry name" value="E3 UBIQUITIN-PROTEIN LIGASE RNF8"/>
    <property type="match status" value="1"/>
</dbReference>
<evidence type="ECO:0000259" key="8">
    <source>
        <dbReference type="PROSITE" id="PS50089"/>
    </source>
</evidence>
<dbReference type="GO" id="GO:0003676">
    <property type="term" value="F:nucleic acid binding"/>
    <property type="evidence" value="ECO:0007669"/>
    <property type="project" value="InterPro"/>
</dbReference>
<dbReference type="PROSITE" id="PS50089">
    <property type="entry name" value="ZF_RING_2"/>
    <property type="match status" value="1"/>
</dbReference>
<comment type="caution">
    <text evidence="10">The sequence shown here is derived from an EMBL/GenBank/DDBJ whole genome shotgun (WGS) entry which is preliminary data.</text>
</comment>
<dbReference type="PROSITE" id="PS00518">
    <property type="entry name" value="ZF_RING_1"/>
    <property type="match status" value="1"/>
</dbReference>
<accession>A0A9W9YS59</accession>
<evidence type="ECO:0000256" key="2">
    <source>
        <dbReference type="ARBA" id="ARBA00022723"/>
    </source>
</evidence>
<dbReference type="GO" id="GO:0008270">
    <property type="term" value="F:zinc ion binding"/>
    <property type="evidence" value="ECO:0007669"/>
    <property type="project" value="UniProtKB-KW"/>
</dbReference>
<protein>
    <submittedName>
        <fullName evidence="10">E3 ubiquitin-protein ligase rnf8</fullName>
        <ecNumber evidence="10">2.3.2.27</ecNumber>
    </submittedName>
</protein>
<keyword evidence="2" id="KW-0479">Metal-binding</keyword>
<sequence>MEDEFTCIICQDLFINSTTLPCAHSFCEHCLKAWLQKKNNCPICRQPIMGRPVRSLVLDNAIAKMVESMDEETKTRRQTVSQEREEFKRAAVRATAGARDRPISVNDGTPRHHQGQGNAVTPGMAQNMVRHVRPREPYVRGIQIQEQRAAAHQRNEYNRYYGNHGGGGYRYGGGDYVRELYQPNYVHGGAPGAYHPAGYGHNPPYCHLCGMRGHWARSCPHNH</sequence>
<dbReference type="GO" id="GO:0070936">
    <property type="term" value="P:protein K48-linked ubiquitination"/>
    <property type="evidence" value="ECO:0007669"/>
    <property type="project" value="TreeGrafter"/>
</dbReference>
<dbReference type="EC" id="2.3.2.27" evidence="10"/>
<evidence type="ECO:0000259" key="9">
    <source>
        <dbReference type="PROSITE" id="PS50158"/>
    </source>
</evidence>
<dbReference type="InterPro" id="IPR001878">
    <property type="entry name" value="Znf_CCHC"/>
</dbReference>
<dbReference type="SUPFAM" id="SSF57850">
    <property type="entry name" value="RING/U-box"/>
    <property type="match status" value="1"/>
</dbReference>
<dbReference type="GO" id="GO:0005829">
    <property type="term" value="C:cytosol"/>
    <property type="evidence" value="ECO:0007669"/>
    <property type="project" value="TreeGrafter"/>
</dbReference>
<keyword evidence="10" id="KW-0012">Acyltransferase</keyword>
<evidence type="ECO:0000256" key="7">
    <source>
        <dbReference type="SAM" id="MobiDB-lite"/>
    </source>
</evidence>
<evidence type="ECO:0000256" key="6">
    <source>
        <dbReference type="PROSITE-ProRule" id="PRU00047"/>
    </source>
</evidence>
<evidence type="ECO:0000256" key="4">
    <source>
        <dbReference type="ARBA" id="ARBA00022786"/>
    </source>
</evidence>
<dbReference type="InterPro" id="IPR017907">
    <property type="entry name" value="Znf_RING_CS"/>
</dbReference>
<name>A0A9W9YS59_9CNID</name>
<dbReference type="Gene3D" id="3.30.40.10">
    <property type="entry name" value="Zinc/RING finger domain, C3HC4 (zinc finger)"/>
    <property type="match status" value="1"/>
</dbReference>
<evidence type="ECO:0000256" key="5">
    <source>
        <dbReference type="ARBA" id="ARBA00022833"/>
    </source>
</evidence>
<dbReference type="Proteomes" id="UP001163046">
    <property type="component" value="Unassembled WGS sequence"/>
</dbReference>
<evidence type="ECO:0000256" key="1">
    <source>
        <dbReference type="ARBA" id="ARBA00022679"/>
    </source>
</evidence>
<dbReference type="AlphaFoldDB" id="A0A9W9YS59"/>
<dbReference type="OrthoDB" id="5971507at2759"/>
<dbReference type="GO" id="GO:0061630">
    <property type="term" value="F:ubiquitin protein ligase activity"/>
    <property type="evidence" value="ECO:0007669"/>
    <property type="project" value="UniProtKB-EC"/>
</dbReference>
<keyword evidence="3 6" id="KW-0863">Zinc-finger</keyword>
<keyword evidence="5" id="KW-0862">Zinc</keyword>
<dbReference type="GO" id="GO:0035861">
    <property type="term" value="C:site of double-strand break"/>
    <property type="evidence" value="ECO:0007669"/>
    <property type="project" value="TreeGrafter"/>
</dbReference>
<keyword evidence="4" id="KW-0833">Ubl conjugation pathway</keyword>
<dbReference type="PANTHER" id="PTHR15067">
    <property type="entry name" value="E3 UBIQUITIN-PROTEIN LIGASE RNF8"/>
    <property type="match status" value="1"/>
</dbReference>
<dbReference type="InterPro" id="IPR013083">
    <property type="entry name" value="Znf_RING/FYVE/PHD"/>
</dbReference>
<dbReference type="GO" id="GO:0000151">
    <property type="term" value="C:ubiquitin ligase complex"/>
    <property type="evidence" value="ECO:0007669"/>
    <property type="project" value="TreeGrafter"/>
</dbReference>
<organism evidence="10 11">
    <name type="scientific">Desmophyllum pertusum</name>
    <dbReference type="NCBI Taxonomy" id="174260"/>
    <lineage>
        <taxon>Eukaryota</taxon>
        <taxon>Metazoa</taxon>
        <taxon>Cnidaria</taxon>
        <taxon>Anthozoa</taxon>
        <taxon>Hexacorallia</taxon>
        <taxon>Scleractinia</taxon>
        <taxon>Caryophylliina</taxon>
        <taxon>Caryophylliidae</taxon>
        <taxon>Desmophyllum</taxon>
    </lineage>
</organism>
<dbReference type="GO" id="GO:0005634">
    <property type="term" value="C:nucleus"/>
    <property type="evidence" value="ECO:0007669"/>
    <property type="project" value="TreeGrafter"/>
</dbReference>
<feature type="region of interest" description="Disordered" evidence="7">
    <location>
        <begin position="69"/>
        <end position="121"/>
    </location>
</feature>
<dbReference type="InterPro" id="IPR036875">
    <property type="entry name" value="Znf_CCHC_sf"/>
</dbReference>